<dbReference type="InterPro" id="IPR050903">
    <property type="entry name" value="Bact_Chemotaxis_MeTrfase"/>
</dbReference>
<evidence type="ECO:0000259" key="1">
    <source>
        <dbReference type="PROSITE" id="PS50123"/>
    </source>
</evidence>
<dbReference type="EMBL" id="BDQM01000008">
    <property type="protein sequence ID" value="GAW95832.1"/>
    <property type="molecule type" value="Genomic_DNA"/>
</dbReference>
<dbReference type="SUPFAM" id="SSF53335">
    <property type="entry name" value="S-adenosyl-L-methionine-dependent methyltransferases"/>
    <property type="match status" value="1"/>
</dbReference>
<dbReference type="PANTHER" id="PTHR24422:SF8">
    <property type="entry name" value="CHEMOTAXIS PROTEIN"/>
    <property type="match status" value="1"/>
</dbReference>
<dbReference type="InterPro" id="IPR029063">
    <property type="entry name" value="SAM-dependent_MTases_sf"/>
</dbReference>
<dbReference type="RefSeq" id="WP_082606400.1">
    <property type="nucleotide sequence ID" value="NZ_BDQM01000008.1"/>
</dbReference>
<dbReference type="InterPro" id="IPR022641">
    <property type="entry name" value="CheR_N"/>
</dbReference>
<dbReference type="PANTHER" id="PTHR24422">
    <property type="entry name" value="CHEMOTAXIS PROTEIN METHYLTRANSFERASE"/>
    <property type="match status" value="1"/>
</dbReference>
<dbReference type="PRINTS" id="PR00996">
    <property type="entry name" value="CHERMTFRASE"/>
</dbReference>
<dbReference type="InterPro" id="IPR000780">
    <property type="entry name" value="CheR_MeTrfase"/>
</dbReference>
<evidence type="ECO:0000313" key="2">
    <source>
        <dbReference type="EMBL" id="GAW95832.1"/>
    </source>
</evidence>
<protein>
    <submittedName>
        <fullName evidence="2">Chemotaxis protein CheR</fullName>
    </submittedName>
</protein>
<dbReference type="Proteomes" id="UP000197068">
    <property type="component" value="Unassembled WGS sequence"/>
</dbReference>
<accession>A0ABQ0MTW9</accession>
<comment type="caution">
    <text evidence="2">The sequence shown here is derived from an EMBL/GenBank/DDBJ whole genome shotgun (WGS) entry which is preliminary data.</text>
</comment>
<gene>
    <name evidence="2" type="primary">cheR_1</name>
    <name evidence="2" type="ORF">MTCD1_01435</name>
</gene>
<reference evidence="2 3" key="1">
    <citation type="submission" date="2017-06" db="EMBL/GenBank/DDBJ databases">
        <title>Whole Genome Sequences of Colwellia marinimaniae MTCD1.</title>
        <authorList>
            <person name="Kusumoto H."/>
            <person name="Inoue M."/>
            <person name="Tanikawa K."/>
            <person name="Maeji H."/>
            <person name="Cameron J.H."/>
            <person name="Bartlett D.H."/>
        </authorList>
    </citation>
    <scope>NUCLEOTIDE SEQUENCE [LARGE SCALE GENOMIC DNA]</scope>
    <source>
        <strain evidence="2 3">MTCD1</strain>
    </source>
</reference>
<dbReference type="Pfam" id="PF01739">
    <property type="entry name" value="CheR"/>
    <property type="match status" value="1"/>
</dbReference>
<dbReference type="Pfam" id="PF03705">
    <property type="entry name" value="CheR_N"/>
    <property type="match status" value="1"/>
</dbReference>
<keyword evidence="3" id="KW-1185">Reference proteome</keyword>
<organism evidence="2 3">
    <name type="scientific">Colwellia marinimaniae</name>
    <dbReference type="NCBI Taxonomy" id="1513592"/>
    <lineage>
        <taxon>Bacteria</taxon>
        <taxon>Pseudomonadati</taxon>
        <taxon>Pseudomonadota</taxon>
        <taxon>Gammaproteobacteria</taxon>
        <taxon>Alteromonadales</taxon>
        <taxon>Colwelliaceae</taxon>
        <taxon>Colwellia</taxon>
    </lineage>
</organism>
<dbReference type="SMART" id="SM00138">
    <property type="entry name" value="MeTrc"/>
    <property type="match status" value="1"/>
</dbReference>
<dbReference type="InterPro" id="IPR022642">
    <property type="entry name" value="CheR_C"/>
</dbReference>
<evidence type="ECO:0000313" key="3">
    <source>
        <dbReference type="Proteomes" id="UP000197068"/>
    </source>
</evidence>
<feature type="domain" description="CheR-type methyltransferase" evidence="1">
    <location>
        <begin position="25"/>
        <end position="277"/>
    </location>
</feature>
<proteinExistence type="predicted"/>
<sequence>MIPTTKTKTKAYSPRPDEDEIMALEIKLLLQAIEFRYDYDFSHYAQASLTRRINNCLKKAQLNNVAEMIPKILYQPEFFELFLKEMSVTVTEMFRDPLVFKALRDKVFTQLKTYSRINIWHAGCATGEEVYSLAIMLKEEGLLNRSQIYATDFNNHSLKIAEQGIYKAEKITEYTHNYQQAGGKASFADYYQAKHGYAKMHNDLKEHITFAHHNLIKDQCFAQMHLILCRNVLIYFDKNLQNKVLSLFNKSLIHRGYLLLGDKESLEFSNQINNFETIAKDQRIYQKINYE</sequence>
<name>A0ABQ0MTW9_9GAMM</name>
<dbReference type="Gene3D" id="3.40.50.150">
    <property type="entry name" value="Vaccinia Virus protein VP39"/>
    <property type="match status" value="1"/>
</dbReference>
<dbReference type="PROSITE" id="PS50123">
    <property type="entry name" value="CHER"/>
    <property type="match status" value="1"/>
</dbReference>